<sequence length="1331" mass="152111">MGILCQKRGIMKNLSIKLKLLIISMLSLIFLSATLGFISIKKTSETLTKQKYEALTATRDLKVKQLQELFELFSKQINLLSNTAYVKDLTKEFMQLHQEIGFDKYGKFPIDNEKIKEASVKWDKFYKGYTNTYPFKDVILISKEEGHIFYTYKKNSDYGENLTTGSLSNSNLAQIWQKVKRERKISYIDMKPYAPSQNKPEMFLAAPIYINGDFKSILVLKLDIQSIQDIMEFRSGYGKTHEDYLVGADYLMRSNSFLSSKTHSVEASFKNPKVGLNDTIAVQEAFKGFSDTKIIIDYREKKVLSSYTLFKIDENLSWAIVSEVEEAEVLQVPNQLKQTLIFISVIAFLLTSIILYFIINKYIINSLNNFQEGLLTFFKYLNRETNEVSFLDESSKDEIGLMSQVVNKGIQRTKENILKADNESWIKDGLNHLNQILINLKDVKDVTDESINFICNYVNAGVGVLYIFEEENKKLRQYSSFAHVQRDELSNEFELKQGVIGQVAFQRKPILLKNIKKDEALITTGTITQNSFNTFTFPLIYNNELFGVIEVGSFNEFDKKSLDFFENINRAICIAISSAIKNQRLKELLEKTKEANKELEINQLKLEEANAYMEEQQQQLEEANANLEEQQQQLEEANANMEEQQQQLKISEQNLKLQNQLLEETKKQIEQKAQELEQSGKYKSEFLANMSHELRTPLNSIILLSSLLQKNSKKTLSNDDIKKAHTIFESGNELLRLINDILDLSKVESGKMEVIVDKFNSSDLLSQMNEIFNYTANEKGLEFKVIDEYRNIITNDKDRISQIIRNLISNAFKFTKEGSITLKIAPSKDLTKDFTISVIDTGVGIAKEKQELIFNAFTQADGSTSREFGGTGLGLSISKELSKLLGGYISLESQKGKGSTFSVDLPNLQESNEEKPKEERKIEPLIIRNEIVKKQQLKDDREILNKNDEAFLIIDDDEVFSTIVYEEIKRSGKFGLIALDGTTGIELVRKFNIKGIMLDLTLPDMDGVDVLKELKSNQNTKNIPVHIISSKDKNSETLKLGAIGYLQKPVLDGDINNVIDSIEKINKKDIKDLLIVEDDDIHKEALIELIGEDVNITGVKTAQEAIDEVKKEKYDTVVVDLGLIDGSGYEVCEFIKNRYPKLPIIIYTGKDLNKEEKLKLQEYSNSIIIKTANSNERILNEINLFLHREEEKNETHEIFENVDLSEKKILIVDDDIKNIFVLDAALKEFNATTYTAFNGQEALDFLNEHPTDVDLILMDIMMPIMNGYEAMEKIREDKVLKSIPIIAVTAKAMKDDREKCINLGADDYLAKPIDINVLANLIQLWSNKKHK</sequence>
<evidence type="ECO:0000256" key="10">
    <source>
        <dbReference type="SAM" id="Phobius"/>
    </source>
</evidence>
<dbReference type="SUPFAM" id="SSF55874">
    <property type="entry name" value="ATPase domain of HSP90 chaperone/DNA topoisomerase II/histidine kinase"/>
    <property type="match status" value="1"/>
</dbReference>
<dbReference type="CDD" id="cd17546">
    <property type="entry name" value="REC_hyHK_CKI1_RcsC-like"/>
    <property type="match status" value="1"/>
</dbReference>
<dbReference type="CDD" id="cd00082">
    <property type="entry name" value="HisKA"/>
    <property type="match status" value="1"/>
</dbReference>
<dbReference type="SMART" id="SM00448">
    <property type="entry name" value="REC"/>
    <property type="match status" value="3"/>
</dbReference>
<dbReference type="Gene3D" id="3.30.450.40">
    <property type="match status" value="1"/>
</dbReference>
<feature type="coiled-coil region" evidence="8">
    <location>
        <begin position="578"/>
        <end position="679"/>
    </location>
</feature>
<dbReference type="InterPro" id="IPR005467">
    <property type="entry name" value="His_kinase_dom"/>
</dbReference>
<organism evidence="13 14">
    <name type="scientific">Malaciobacter mytili LMG 24559</name>
    <dbReference type="NCBI Taxonomy" id="1032238"/>
    <lineage>
        <taxon>Bacteria</taxon>
        <taxon>Pseudomonadati</taxon>
        <taxon>Campylobacterota</taxon>
        <taxon>Epsilonproteobacteria</taxon>
        <taxon>Campylobacterales</taxon>
        <taxon>Arcobacteraceae</taxon>
        <taxon>Malaciobacter</taxon>
    </lineage>
</organism>
<feature type="modified residue" description="4-aspartylphosphate" evidence="7">
    <location>
        <position position="1120"/>
    </location>
</feature>
<comment type="catalytic activity">
    <reaction evidence="1">
        <text>ATP + protein L-histidine = ADP + protein N-phospho-L-histidine.</text>
        <dbReference type="EC" id="2.7.13.3"/>
    </reaction>
</comment>
<dbReference type="FunFam" id="3.30.565.10:FF:000010">
    <property type="entry name" value="Sensor histidine kinase RcsC"/>
    <property type="match status" value="1"/>
</dbReference>
<evidence type="ECO:0000259" key="11">
    <source>
        <dbReference type="PROSITE" id="PS50109"/>
    </source>
</evidence>
<dbReference type="PRINTS" id="PR00344">
    <property type="entry name" value="BCTRLSENSOR"/>
</dbReference>
<dbReference type="SMART" id="SM00065">
    <property type="entry name" value="GAF"/>
    <property type="match status" value="1"/>
</dbReference>
<keyword evidence="4" id="KW-0808">Transferase</keyword>
<keyword evidence="8" id="KW-0175">Coiled coil</keyword>
<evidence type="ECO:0000256" key="4">
    <source>
        <dbReference type="ARBA" id="ARBA00022679"/>
    </source>
</evidence>
<dbReference type="PANTHER" id="PTHR45339">
    <property type="entry name" value="HYBRID SIGNAL TRANSDUCTION HISTIDINE KINASE J"/>
    <property type="match status" value="1"/>
</dbReference>
<dbReference type="Pfam" id="PF13185">
    <property type="entry name" value="GAF_2"/>
    <property type="match status" value="1"/>
</dbReference>
<dbReference type="Gene3D" id="1.10.287.130">
    <property type="match status" value="1"/>
</dbReference>
<dbReference type="Pfam" id="PF02518">
    <property type="entry name" value="HATPase_c"/>
    <property type="match status" value="1"/>
</dbReference>
<reference evidence="13 14" key="1">
    <citation type="submission" date="2017-09" db="EMBL/GenBank/DDBJ databases">
        <title>Genomics of the genus Arcobacter.</title>
        <authorList>
            <person name="Perez-Cataluna A."/>
            <person name="Figueras M.J."/>
            <person name="Salas-Masso N."/>
        </authorList>
    </citation>
    <scope>NUCLEOTIDE SEQUENCE [LARGE SCALE GENOMIC DNA]</scope>
    <source>
        <strain evidence="13 14">CECT 7386</strain>
    </source>
</reference>
<dbReference type="Pfam" id="PF00072">
    <property type="entry name" value="Response_reg"/>
    <property type="match status" value="3"/>
</dbReference>
<evidence type="ECO:0000256" key="1">
    <source>
        <dbReference type="ARBA" id="ARBA00000085"/>
    </source>
</evidence>
<dbReference type="Gene3D" id="3.40.50.2300">
    <property type="match status" value="3"/>
</dbReference>
<dbReference type="InterPro" id="IPR029016">
    <property type="entry name" value="GAF-like_dom_sf"/>
</dbReference>
<dbReference type="Gene3D" id="6.10.340.10">
    <property type="match status" value="1"/>
</dbReference>
<keyword evidence="10" id="KW-1133">Transmembrane helix</keyword>
<keyword evidence="5" id="KW-0418">Kinase</keyword>
<evidence type="ECO:0000313" key="14">
    <source>
        <dbReference type="Proteomes" id="UP000290092"/>
    </source>
</evidence>
<keyword evidence="6" id="KW-0902">Two-component regulatory system</keyword>
<dbReference type="InterPro" id="IPR003594">
    <property type="entry name" value="HATPase_dom"/>
</dbReference>
<feature type="transmembrane region" description="Helical" evidence="10">
    <location>
        <begin position="20"/>
        <end position="40"/>
    </location>
</feature>
<feature type="transmembrane region" description="Helical" evidence="10">
    <location>
        <begin position="340"/>
        <end position="359"/>
    </location>
</feature>
<keyword evidence="14" id="KW-1185">Reference proteome</keyword>
<keyword evidence="3 7" id="KW-0597">Phosphoprotein</keyword>
<dbReference type="InterPro" id="IPR036097">
    <property type="entry name" value="HisK_dim/P_sf"/>
</dbReference>
<dbReference type="SMART" id="SM00387">
    <property type="entry name" value="HATPase_c"/>
    <property type="match status" value="1"/>
</dbReference>
<evidence type="ECO:0000256" key="9">
    <source>
        <dbReference type="SAM" id="MobiDB-lite"/>
    </source>
</evidence>
<feature type="modified residue" description="4-aspartylphosphate" evidence="7">
    <location>
        <position position="999"/>
    </location>
</feature>
<dbReference type="InterPro" id="IPR003661">
    <property type="entry name" value="HisK_dim/P_dom"/>
</dbReference>
<dbReference type="PROSITE" id="PS50110">
    <property type="entry name" value="RESPONSE_REGULATORY"/>
    <property type="match status" value="3"/>
</dbReference>
<feature type="domain" description="Response regulatory" evidence="12">
    <location>
        <begin position="1208"/>
        <end position="1326"/>
    </location>
</feature>
<evidence type="ECO:0000256" key="7">
    <source>
        <dbReference type="PROSITE-ProRule" id="PRU00169"/>
    </source>
</evidence>
<accession>A0AAX2AH71</accession>
<evidence type="ECO:0000256" key="2">
    <source>
        <dbReference type="ARBA" id="ARBA00012438"/>
    </source>
</evidence>
<evidence type="ECO:0000256" key="5">
    <source>
        <dbReference type="ARBA" id="ARBA00022777"/>
    </source>
</evidence>
<dbReference type="PROSITE" id="PS50109">
    <property type="entry name" value="HIS_KIN"/>
    <property type="match status" value="1"/>
</dbReference>
<dbReference type="GO" id="GO:0000155">
    <property type="term" value="F:phosphorelay sensor kinase activity"/>
    <property type="evidence" value="ECO:0007669"/>
    <property type="project" value="InterPro"/>
</dbReference>
<feature type="domain" description="Histidine kinase" evidence="11">
    <location>
        <begin position="689"/>
        <end position="909"/>
    </location>
</feature>
<evidence type="ECO:0000256" key="8">
    <source>
        <dbReference type="SAM" id="Coils"/>
    </source>
</evidence>
<dbReference type="CDD" id="cd00156">
    <property type="entry name" value="REC"/>
    <property type="match status" value="2"/>
</dbReference>
<dbReference type="InterPro" id="IPR011006">
    <property type="entry name" value="CheY-like_superfamily"/>
</dbReference>
<dbReference type="SUPFAM" id="SSF52172">
    <property type="entry name" value="CheY-like"/>
    <property type="match status" value="3"/>
</dbReference>
<evidence type="ECO:0000256" key="3">
    <source>
        <dbReference type="ARBA" id="ARBA00022553"/>
    </source>
</evidence>
<keyword evidence="10" id="KW-0472">Membrane</keyword>
<dbReference type="PANTHER" id="PTHR45339:SF1">
    <property type="entry name" value="HYBRID SIGNAL TRANSDUCTION HISTIDINE KINASE J"/>
    <property type="match status" value="1"/>
</dbReference>
<dbReference type="InterPro" id="IPR001789">
    <property type="entry name" value="Sig_transdc_resp-reg_receiver"/>
</dbReference>
<dbReference type="InterPro" id="IPR003018">
    <property type="entry name" value="GAF"/>
</dbReference>
<evidence type="ECO:0000259" key="12">
    <source>
        <dbReference type="PROSITE" id="PS50110"/>
    </source>
</evidence>
<dbReference type="EC" id="2.7.13.3" evidence="2"/>
<dbReference type="SUPFAM" id="SSF55781">
    <property type="entry name" value="GAF domain-like"/>
    <property type="match status" value="1"/>
</dbReference>
<dbReference type="InterPro" id="IPR036890">
    <property type="entry name" value="HATPase_C_sf"/>
</dbReference>
<name>A0AAX2AH71_9BACT</name>
<dbReference type="InterPro" id="IPR004358">
    <property type="entry name" value="Sig_transdc_His_kin-like_C"/>
</dbReference>
<feature type="modified residue" description="4-aspartylphosphate" evidence="7">
    <location>
        <position position="1259"/>
    </location>
</feature>
<evidence type="ECO:0000256" key="6">
    <source>
        <dbReference type="ARBA" id="ARBA00023012"/>
    </source>
</evidence>
<dbReference type="SUPFAM" id="SSF47384">
    <property type="entry name" value="Homodimeric domain of signal transducing histidine kinase"/>
    <property type="match status" value="1"/>
</dbReference>
<comment type="caution">
    <text evidence="13">The sequence shown here is derived from an EMBL/GenBank/DDBJ whole genome shotgun (WGS) entry which is preliminary data.</text>
</comment>
<dbReference type="SMART" id="SM00388">
    <property type="entry name" value="HisKA"/>
    <property type="match status" value="1"/>
</dbReference>
<feature type="region of interest" description="Disordered" evidence="9">
    <location>
        <begin position="896"/>
        <end position="919"/>
    </location>
</feature>
<dbReference type="Pfam" id="PF00512">
    <property type="entry name" value="HisKA"/>
    <property type="match status" value="1"/>
</dbReference>
<protein>
    <recommendedName>
        <fullName evidence="2">histidine kinase</fullName>
        <ecNumber evidence="2">2.7.13.3</ecNumber>
    </recommendedName>
</protein>
<dbReference type="Proteomes" id="UP000290092">
    <property type="component" value="Unassembled WGS sequence"/>
</dbReference>
<dbReference type="EMBL" id="NXID01000049">
    <property type="protein sequence ID" value="RXK14846.1"/>
    <property type="molecule type" value="Genomic_DNA"/>
</dbReference>
<gene>
    <name evidence="13" type="ORF">CP985_11420</name>
</gene>
<dbReference type="CDD" id="cd16922">
    <property type="entry name" value="HATPase_EvgS-ArcB-TorS-like"/>
    <property type="match status" value="1"/>
</dbReference>
<feature type="domain" description="Response regulatory" evidence="12">
    <location>
        <begin position="1072"/>
        <end position="1185"/>
    </location>
</feature>
<feature type="domain" description="Response regulatory" evidence="12">
    <location>
        <begin position="950"/>
        <end position="1063"/>
    </location>
</feature>
<evidence type="ECO:0000313" key="13">
    <source>
        <dbReference type="EMBL" id="RXK14846.1"/>
    </source>
</evidence>
<proteinExistence type="predicted"/>
<keyword evidence="10" id="KW-0812">Transmembrane</keyword>
<dbReference type="Gene3D" id="3.30.565.10">
    <property type="entry name" value="Histidine kinase-like ATPase, C-terminal domain"/>
    <property type="match status" value="1"/>
</dbReference>